<sequence length="243" mass="28431">MEIRVPNTEETIRIERTGQFQFKQVVTDLLINVVCDSIVVAKGYIEKTKYTTFSFGELQMHSIIIPALAKNTDCFILEYPIERKVGKENHFGRVDYYCRCNVNKRNEYHLFIELKSNKQSLPFDKYREDSIRFWETAYKQICGIGQEVKVNKAFYTKPIIRVCIETIVLYAHKTKKIVTSDIDAAIKVAQNDFCRRKINPNLIVLWKCSDGLAEMAKDEWNDERKIYGIIFICHIMEPIAPLQ</sequence>
<protein>
    <submittedName>
        <fullName evidence="1">Uncharacterized protein</fullName>
    </submittedName>
</protein>
<dbReference type="AlphaFoldDB" id="A0A316R0Y6"/>
<dbReference type="Proteomes" id="UP000262954">
    <property type="component" value="Unassembled WGS sequence"/>
</dbReference>
<reference evidence="1 2" key="1">
    <citation type="journal article" date="2018" name="Nat. Biotechnol.">
        <title>A standardized bacterial taxonomy based on genome phylogeny substantially revises the tree of life.</title>
        <authorList>
            <person name="Parks D.H."/>
            <person name="Chuvochina M."/>
            <person name="Waite D.W."/>
            <person name="Rinke C."/>
            <person name="Skarshewski A."/>
            <person name="Chaumeil P.A."/>
            <person name="Hugenholtz P."/>
        </authorList>
    </citation>
    <scope>NUCLEOTIDE SEQUENCE [LARGE SCALE GENOMIC DNA]</scope>
    <source>
        <strain evidence="1">UBA11482</strain>
    </source>
</reference>
<proteinExistence type="predicted"/>
<gene>
    <name evidence="1" type="ORF">DDY73_07815</name>
</gene>
<accession>A0A316R0Y6</accession>
<dbReference type="EMBL" id="DNWC01000098">
    <property type="protein sequence ID" value="HBJ08899.1"/>
    <property type="molecule type" value="Genomic_DNA"/>
</dbReference>
<name>A0A316R0Y6_9BACT</name>
<evidence type="ECO:0000313" key="1">
    <source>
        <dbReference type="EMBL" id="HBJ08899.1"/>
    </source>
</evidence>
<evidence type="ECO:0000313" key="2">
    <source>
        <dbReference type="Proteomes" id="UP000262954"/>
    </source>
</evidence>
<comment type="caution">
    <text evidence="1">The sequence shown here is derived from an EMBL/GenBank/DDBJ whole genome shotgun (WGS) entry which is preliminary data.</text>
</comment>
<organism evidence="1 2">
    <name type="scientific">Coprobacter fastidiosus</name>
    <dbReference type="NCBI Taxonomy" id="1099853"/>
    <lineage>
        <taxon>Bacteria</taxon>
        <taxon>Pseudomonadati</taxon>
        <taxon>Bacteroidota</taxon>
        <taxon>Bacteroidia</taxon>
        <taxon>Bacteroidales</taxon>
        <taxon>Barnesiellaceae</taxon>
        <taxon>Coprobacter</taxon>
    </lineage>
</organism>